<dbReference type="EMBL" id="JAENHO010000009">
    <property type="protein sequence ID" value="MBL7258599.1"/>
    <property type="molecule type" value="Genomic_DNA"/>
</dbReference>
<evidence type="ECO:0000313" key="2">
    <source>
        <dbReference type="EMBL" id="MBL7258599.1"/>
    </source>
</evidence>
<feature type="compositionally biased region" description="Basic and acidic residues" evidence="1">
    <location>
        <begin position="513"/>
        <end position="528"/>
    </location>
</feature>
<dbReference type="InterPro" id="IPR011990">
    <property type="entry name" value="TPR-like_helical_dom_sf"/>
</dbReference>
<protein>
    <recommendedName>
        <fullName evidence="4">EF-hand domain-containing protein</fullName>
    </recommendedName>
</protein>
<proteinExistence type="predicted"/>
<feature type="region of interest" description="Disordered" evidence="1">
    <location>
        <begin position="498"/>
        <end position="561"/>
    </location>
</feature>
<dbReference type="Proteomes" id="UP000598996">
    <property type="component" value="Unassembled WGS sequence"/>
</dbReference>
<gene>
    <name evidence="2" type="ORF">JKJ07_30240</name>
</gene>
<dbReference type="Gene3D" id="1.25.40.10">
    <property type="entry name" value="Tetratricopeptide repeat domain"/>
    <property type="match status" value="1"/>
</dbReference>
<evidence type="ECO:0000313" key="3">
    <source>
        <dbReference type="Proteomes" id="UP000598996"/>
    </source>
</evidence>
<name>A0ABS1VVV1_9ACTN</name>
<feature type="compositionally biased region" description="Pro residues" evidence="1">
    <location>
        <begin position="663"/>
        <end position="680"/>
    </location>
</feature>
<feature type="compositionally biased region" description="Low complexity" evidence="1">
    <location>
        <begin position="595"/>
        <end position="618"/>
    </location>
</feature>
<dbReference type="RefSeq" id="WP_202995266.1">
    <property type="nucleotide sequence ID" value="NZ_JAENHO010000009.1"/>
</dbReference>
<reference evidence="2 3" key="1">
    <citation type="submission" date="2021-01" db="EMBL/GenBank/DDBJ databases">
        <title>Actinoplanes sp. nov. LDG1-01 isolated from lichen.</title>
        <authorList>
            <person name="Saeng-In P."/>
            <person name="Phongsopitanun W."/>
            <person name="Kanchanasin P."/>
            <person name="Yuki M."/>
            <person name="Kudo T."/>
            <person name="Ohkuma M."/>
            <person name="Tanasupawat S."/>
        </authorList>
    </citation>
    <scope>NUCLEOTIDE SEQUENCE [LARGE SCALE GENOMIC DNA]</scope>
    <source>
        <strain evidence="2 3">LDG1-01</strain>
    </source>
</reference>
<sequence length="866" mass="90310">MTTTSYASHRLDLIPGAGFQAWPADPSRPPARLRRPGAGVAAPLGRERQIALTLEALARGQVVNVRGPCGIGKSTLLRHLAAVAGAALPAVPGPAFSDSALFDDSAFLDDPTFLGGLTLPGGPSRPHAFAGSRGGSTRVRPGVYLQVSADDDPADVVEAVLDNLGYPGRPEALATLRPVVALDCDAGGAAGVEALRPHCAVIVGSEQPITGVPCELPGLAEDDALLLLTRELGHDLNAFERMAAARLVVAVDGSPLRLRQAAAVVRAGLRTLEDLADVVTRDPAALTRMTLLGLDRADRGALTVLGVLAGMHLPADLVEIITDTGNTRAALLKLRDRRLVDAECDRFGLPVCRAPENAALLFRTIDLSSAVRDIAEFVHEADLNADGTITLAKALVTLTGELARRRQWTAVVTLVEAAEPILTVAGRWSTCQRLLSLGIKGAQHAGDLASEALFHHEQGTLALASGDHAQAREQLTQAHDQRARLGDTQGMEVSAHNLGLVPAIPAADDERGDDSGERGRSGVNRAREGSPWAPAARVGPVSGAEAATPEPPAPRPAKQRGRLKAAAGTLIAVVILGLGVVDALWDTSEDAKGSAAPATSAGPTATATPTPTTAAPTTATQAPFTRAPFTQQPFTRAPFTQAPFVTPPPPTTPVPTPSRREPPPVTSPPTPGTSSPPPKLPALAPDGLDFGEVQVGESSGQRLLVLRNDQDVPAVYGKPTVTDPAFVVPASDPCAGVVLPHSSCTFAIAFAPTVPGVVRAAVQIPMTTFPDVRSSLVATGYWEFTVNVLTSQGRVTMTSPVQACAKTECVFRATRTPVELRAEDCTRCRVTWLNCVQSEDHRTCRADLKAGLQVFAGFAGPQTGPD</sequence>
<comment type="caution">
    <text evidence="2">The sequence shown here is derived from an EMBL/GenBank/DDBJ whole genome shotgun (WGS) entry which is preliminary data.</text>
</comment>
<organism evidence="2 3">
    <name type="scientific">Paractinoplanes lichenicola</name>
    <dbReference type="NCBI Taxonomy" id="2802976"/>
    <lineage>
        <taxon>Bacteria</taxon>
        <taxon>Bacillati</taxon>
        <taxon>Actinomycetota</taxon>
        <taxon>Actinomycetes</taxon>
        <taxon>Micromonosporales</taxon>
        <taxon>Micromonosporaceae</taxon>
        <taxon>Paractinoplanes</taxon>
    </lineage>
</organism>
<feature type="region of interest" description="Disordered" evidence="1">
    <location>
        <begin position="592"/>
        <end position="618"/>
    </location>
</feature>
<accession>A0ABS1VVV1</accession>
<feature type="region of interest" description="Disordered" evidence="1">
    <location>
        <begin position="639"/>
        <end position="692"/>
    </location>
</feature>
<evidence type="ECO:0000256" key="1">
    <source>
        <dbReference type="SAM" id="MobiDB-lite"/>
    </source>
</evidence>
<keyword evidence="3" id="KW-1185">Reference proteome</keyword>
<dbReference type="InterPro" id="IPR013783">
    <property type="entry name" value="Ig-like_fold"/>
</dbReference>
<feature type="compositionally biased region" description="Pro residues" evidence="1">
    <location>
        <begin position="645"/>
        <end position="656"/>
    </location>
</feature>
<evidence type="ECO:0008006" key="4">
    <source>
        <dbReference type="Google" id="ProtNLM"/>
    </source>
</evidence>
<dbReference type="SUPFAM" id="SSF52540">
    <property type="entry name" value="P-loop containing nucleoside triphosphate hydrolases"/>
    <property type="match status" value="1"/>
</dbReference>
<dbReference type="InterPro" id="IPR027417">
    <property type="entry name" value="P-loop_NTPase"/>
</dbReference>
<dbReference type="Gene3D" id="2.60.40.10">
    <property type="entry name" value="Immunoglobulins"/>
    <property type="match status" value="1"/>
</dbReference>